<proteinExistence type="inferred from homology"/>
<dbReference type="CDD" id="cd06609">
    <property type="entry name" value="STKc_MST3_like"/>
    <property type="match status" value="1"/>
</dbReference>
<protein>
    <submittedName>
        <fullName evidence="11">Pkinase-domain-containing protein</fullName>
    </submittedName>
</protein>
<dbReference type="GO" id="GO:0004674">
    <property type="term" value="F:protein serine/threonine kinase activity"/>
    <property type="evidence" value="ECO:0007669"/>
    <property type="project" value="UniProtKB-KW"/>
</dbReference>
<keyword evidence="2" id="KW-0723">Serine/threonine-protein kinase</keyword>
<gene>
    <name evidence="11" type="ORF">D6C78_08938</name>
</gene>
<dbReference type="Proteomes" id="UP000308724">
    <property type="component" value="Unassembled WGS sequence"/>
</dbReference>
<evidence type="ECO:0000313" key="11">
    <source>
        <dbReference type="EMBL" id="TIA31414.1"/>
    </source>
</evidence>
<accession>A0A4T0BHB2</accession>
<reference evidence="11 12" key="1">
    <citation type="submission" date="2018-10" db="EMBL/GenBank/DDBJ databases">
        <title>Fifty Aureobasidium pullulans genomes reveal a recombining polyextremotolerant generalist.</title>
        <authorList>
            <person name="Gostincar C."/>
            <person name="Turk M."/>
            <person name="Zajc J."/>
            <person name="Gunde-Cimerman N."/>
        </authorList>
    </citation>
    <scope>NUCLEOTIDE SEQUENCE [LARGE SCALE GENOMIC DNA]</scope>
    <source>
        <strain evidence="11 12">EXF-1645</strain>
    </source>
</reference>
<dbReference type="Gene3D" id="1.10.510.10">
    <property type="entry name" value="Transferase(Phosphotransferase) domain 1"/>
    <property type="match status" value="1"/>
</dbReference>
<comment type="similarity">
    <text evidence="1">Belongs to the protein kinase superfamily. STE Ser/Thr protein kinase family. STE20 subfamily.</text>
</comment>
<comment type="caution">
    <text evidence="11">The sequence shown here is derived from an EMBL/GenBank/DDBJ whole genome shotgun (WGS) entry which is preliminary data.</text>
</comment>
<dbReference type="Pfam" id="PF00069">
    <property type="entry name" value="Pkinase"/>
    <property type="match status" value="1"/>
</dbReference>
<dbReference type="AlphaFoldDB" id="A0A4T0BHB2"/>
<dbReference type="InterPro" id="IPR011009">
    <property type="entry name" value="Kinase-like_dom_sf"/>
</dbReference>
<dbReference type="FunFam" id="1.10.510.10:FF:000022">
    <property type="entry name" value="Serine/threonine-protein kinase 24"/>
    <property type="match status" value="1"/>
</dbReference>
<dbReference type="InterPro" id="IPR050629">
    <property type="entry name" value="STE20/SPS1-PAK"/>
</dbReference>
<feature type="compositionally biased region" description="Polar residues" evidence="9">
    <location>
        <begin position="417"/>
        <end position="435"/>
    </location>
</feature>
<feature type="compositionally biased region" description="Low complexity" evidence="9">
    <location>
        <begin position="498"/>
        <end position="510"/>
    </location>
</feature>
<dbReference type="GO" id="GO:0005524">
    <property type="term" value="F:ATP binding"/>
    <property type="evidence" value="ECO:0007669"/>
    <property type="project" value="UniProtKB-KW"/>
</dbReference>
<organism evidence="11 12">
    <name type="scientific">Aureobasidium pullulans</name>
    <name type="common">Black yeast</name>
    <name type="synonym">Pullularia pullulans</name>
    <dbReference type="NCBI Taxonomy" id="5580"/>
    <lineage>
        <taxon>Eukaryota</taxon>
        <taxon>Fungi</taxon>
        <taxon>Dikarya</taxon>
        <taxon>Ascomycota</taxon>
        <taxon>Pezizomycotina</taxon>
        <taxon>Dothideomycetes</taxon>
        <taxon>Dothideomycetidae</taxon>
        <taxon>Dothideales</taxon>
        <taxon>Saccotheciaceae</taxon>
        <taxon>Aureobasidium</taxon>
    </lineage>
</organism>
<evidence type="ECO:0000259" key="10">
    <source>
        <dbReference type="PROSITE" id="PS50011"/>
    </source>
</evidence>
<feature type="region of interest" description="Disordered" evidence="9">
    <location>
        <begin position="625"/>
        <end position="654"/>
    </location>
</feature>
<evidence type="ECO:0000256" key="4">
    <source>
        <dbReference type="ARBA" id="ARBA00022741"/>
    </source>
</evidence>
<keyword evidence="5 11" id="KW-0418">Kinase</keyword>
<comment type="catalytic activity">
    <reaction evidence="7">
        <text>L-threonyl-[protein] + ATP = O-phospho-L-threonyl-[protein] + ADP + H(+)</text>
        <dbReference type="Rhea" id="RHEA:46608"/>
        <dbReference type="Rhea" id="RHEA-COMP:11060"/>
        <dbReference type="Rhea" id="RHEA-COMP:11605"/>
        <dbReference type="ChEBI" id="CHEBI:15378"/>
        <dbReference type="ChEBI" id="CHEBI:30013"/>
        <dbReference type="ChEBI" id="CHEBI:30616"/>
        <dbReference type="ChEBI" id="CHEBI:61977"/>
        <dbReference type="ChEBI" id="CHEBI:456216"/>
        <dbReference type="EC" id="2.7.11.1"/>
    </reaction>
</comment>
<comment type="catalytic activity">
    <reaction evidence="8">
        <text>L-seryl-[protein] + ATP = O-phospho-L-seryl-[protein] + ADP + H(+)</text>
        <dbReference type="Rhea" id="RHEA:17989"/>
        <dbReference type="Rhea" id="RHEA-COMP:9863"/>
        <dbReference type="Rhea" id="RHEA-COMP:11604"/>
        <dbReference type="ChEBI" id="CHEBI:15378"/>
        <dbReference type="ChEBI" id="CHEBI:29999"/>
        <dbReference type="ChEBI" id="CHEBI:30616"/>
        <dbReference type="ChEBI" id="CHEBI:83421"/>
        <dbReference type="ChEBI" id="CHEBI:456216"/>
        <dbReference type="EC" id="2.7.11.1"/>
    </reaction>
</comment>
<evidence type="ECO:0000256" key="5">
    <source>
        <dbReference type="ARBA" id="ARBA00022777"/>
    </source>
</evidence>
<dbReference type="GO" id="GO:0005737">
    <property type="term" value="C:cytoplasm"/>
    <property type="evidence" value="ECO:0007669"/>
    <property type="project" value="TreeGrafter"/>
</dbReference>
<dbReference type="InterPro" id="IPR000719">
    <property type="entry name" value="Prot_kinase_dom"/>
</dbReference>
<evidence type="ECO:0000313" key="12">
    <source>
        <dbReference type="Proteomes" id="UP000308724"/>
    </source>
</evidence>
<evidence type="ECO:0000256" key="8">
    <source>
        <dbReference type="ARBA" id="ARBA00048679"/>
    </source>
</evidence>
<keyword evidence="3" id="KW-0808">Transferase</keyword>
<dbReference type="SUPFAM" id="SSF56112">
    <property type="entry name" value="Protein kinase-like (PK-like)"/>
    <property type="match status" value="1"/>
</dbReference>
<evidence type="ECO:0000256" key="3">
    <source>
        <dbReference type="ARBA" id="ARBA00022679"/>
    </source>
</evidence>
<evidence type="ECO:0000256" key="7">
    <source>
        <dbReference type="ARBA" id="ARBA00047899"/>
    </source>
</evidence>
<evidence type="ECO:0000256" key="6">
    <source>
        <dbReference type="ARBA" id="ARBA00022840"/>
    </source>
</evidence>
<name>A0A4T0BHB2_AURPU</name>
<dbReference type="SMART" id="SM00220">
    <property type="entry name" value="S_TKc"/>
    <property type="match status" value="1"/>
</dbReference>
<keyword evidence="4" id="KW-0547">Nucleotide-binding</keyword>
<dbReference type="PROSITE" id="PS50011">
    <property type="entry name" value="PROTEIN_KINASE_DOM"/>
    <property type="match status" value="1"/>
</dbReference>
<evidence type="ECO:0000256" key="9">
    <source>
        <dbReference type="SAM" id="MobiDB-lite"/>
    </source>
</evidence>
<dbReference type="EMBL" id="QZBZ01000290">
    <property type="protein sequence ID" value="TIA31414.1"/>
    <property type="molecule type" value="Genomic_DNA"/>
</dbReference>
<feature type="region of interest" description="Disordered" evidence="9">
    <location>
        <begin position="1"/>
        <end position="24"/>
    </location>
</feature>
<evidence type="ECO:0000256" key="1">
    <source>
        <dbReference type="ARBA" id="ARBA00008874"/>
    </source>
</evidence>
<keyword evidence="6" id="KW-0067">ATP-binding</keyword>
<dbReference type="PANTHER" id="PTHR48012">
    <property type="entry name" value="STERILE20-LIKE KINASE, ISOFORM B-RELATED"/>
    <property type="match status" value="1"/>
</dbReference>
<sequence>MFREGHIISNGPMRRSESLAATPTPHLTQAAQQQQQCTLLSEKPPWPTTITCWRSWEVAVSVSYTRPSRRPRVIWSPSNTHVSAHTPISKISRLTQLQQIDLEGSDDDIQEIQQEIALLSTCSSEHVTRYKASFVRGVKLWIVMEYLGGGSCLDLLKSGPINEAQIAIIMRELLLGLDYLHNTGKIHRDIKAANVLLSSSGRVKIADFGVAAQLTNIQSQRLTFVGTPFWMAPEVIQEAGYDFKADIWSLGITAMELANGEPPHSQVHPMKVLFLIPKERAPRLEGGTWSKEFRDFVALCLNKDADTRPTAKTLLKHKFIQRAGRVDSLKLLVDRARNRIANDKKDRMRYYEQTLHALHPPTEEDDWVFDTVRPGAYQSQTIKQRDPSQMIAWDSDADEAFAAMEKLDASLGDSPSYDPSATIRTSKHTSSSPSHQIDPLATTRKVSGSTPTARRVSRQSSTSNRTTRRHSVQAKQPLGLDMSFGNGASTVRQFKRVPSGGTRPSSSGSSQTAVDDSENQPPAAAVMMPDTKEAILGRRAYVKCIDPALQELYASTAPGPKQTALARMAEAWNVLDETDPEGELLLLKAIFERVQKDPRLAAQIMPASQLATLRSNPSVKKTPLVTEKETTITPPTSPYKLEPAPHSRSMRRQSAFVDSEREKVLRTAILEDKMPGKVETGLEHIGMLADALYGRWSEGLRMRWPNA</sequence>
<feature type="region of interest" description="Disordered" evidence="9">
    <location>
        <begin position="411"/>
        <end position="526"/>
    </location>
</feature>
<dbReference type="PANTHER" id="PTHR48012:SF10">
    <property type="entry name" value="FI20177P1"/>
    <property type="match status" value="1"/>
</dbReference>
<evidence type="ECO:0000256" key="2">
    <source>
        <dbReference type="ARBA" id="ARBA00022527"/>
    </source>
</evidence>
<feature type="domain" description="Protein kinase" evidence="10">
    <location>
        <begin position="68"/>
        <end position="320"/>
    </location>
</feature>